<evidence type="ECO:0000256" key="13">
    <source>
        <dbReference type="SAM" id="MobiDB-lite"/>
    </source>
</evidence>
<keyword evidence="3" id="KW-0812">Transmembrane</keyword>
<dbReference type="PANTHER" id="PTHR23070">
    <property type="entry name" value="BCS1 AAA-TYPE ATPASE"/>
    <property type="match status" value="1"/>
</dbReference>
<evidence type="ECO:0000256" key="6">
    <source>
        <dbReference type="ARBA" id="ARBA00022801"/>
    </source>
</evidence>
<dbReference type="Pfam" id="PF25426">
    <property type="entry name" value="AAA_lid_BCS1"/>
    <property type="match status" value="1"/>
</dbReference>
<evidence type="ECO:0000259" key="15">
    <source>
        <dbReference type="SMART" id="SM01024"/>
    </source>
</evidence>
<keyword evidence="6 16" id="KW-0378">Hydrolase</keyword>
<evidence type="ECO:0000256" key="11">
    <source>
        <dbReference type="ARBA" id="ARBA00048778"/>
    </source>
</evidence>
<evidence type="ECO:0000256" key="12">
    <source>
        <dbReference type="RuleBase" id="RU003651"/>
    </source>
</evidence>
<dbReference type="EMBL" id="ML994647">
    <property type="protein sequence ID" value="KAF2182625.1"/>
    <property type="molecule type" value="Genomic_DNA"/>
</dbReference>
<evidence type="ECO:0000313" key="16">
    <source>
        <dbReference type="EMBL" id="KAF2182625.1"/>
    </source>
</evidence>
<dbReference type="SMART" id="SM00382">
    <property type="entry name" value="AAA"/>
    <property type="match status" value="1"/>
</dbReference>
<keyword evidence="17" id="KW-1185">Reference proteome</keyword>
<dbReference type="InterPro" id="IPR050747">
    <property type="entry name" value="Mitochondrial_chaperone_BCS1"/>
</dbReference>
<evidence type="ECO:0000259" key="14">
    <source>
        <dbReference type="SMART" id="SM00382"/>
    </source>
</evidence>
<dbReference type="InterPro" id="IPR003960">
    <property type="entry name" value="ATPase_AAA_CS"/>
</dbReference>
<evidence type="ECO:0000256" key="10">
    <source>
        <dbReference type="ARBA" id="ARBA00023136"/>
    </source>
</evidence>
<protein>
    <submittedName>
        <fullName evidence="16">P-loop containing nucleoside triphosphate hydrolase protein</fullName>
    </submittedName>
</protein>
<evidence type="ECO:0000256" key="4">
    <source>
        <dbReference type="ARBA" id="ARBA00022741"/>
    </source>
</evidence>
<keyword evidence="10" id="KW-0472">Membrane</keyword>
<comment type="subcellular location">
    <subcellularLocation>
        <location evidence="1">Mitochondrion inner membrane</location>
        <topology evidence="1">Single-pass membrane protein</topology>
    </subcellularLocation>
</comment>
<dbReference type="OrthoDB" id="10251412at2759"/>
<evidence type="ECO:0000256" key="7">
    <source>
        <dbReference type="ARBA" id="ARBA00022840"/>
    </source>
</evidence>
<keyword evidence="4 12" id="KW-0547">Nucleotide-binding</keyword>
<dbReference type="InterPro" id="IPR014851">
    <property type="entry name" value="BCS1_N"/>
</dbReference>
<evidence type="ECO:0000256" key="1">
    <source>
        <dbReference type="ARBA" id="ARBA00004434"/>
    </source>
</evidence>
<evidence type="ECO:0000256" key="2">
    <source>
        <dbReference type="ARBA" id="ARBA00007448"/>
    </source>
</evidence>
<keyword evidence="7 12" id="KW-0067">ATP-binding</keyword>
<keyword evidence="8" id="KW-1133">Transmembrane helix</keyword>
<sequence length="490" mass="56129">MDGQSSLILSDSTRVGTRIIESLLPLLRYRYFRHAATFIITLYAFVRFLQSQGRKISLNYLSASIHFDDSHGLYHTILSWASQRFAKARRLKAAPNESRQQEEPEMDDGTDLSEIFHVGRWSAKTQVYEPFYGKYWFLDGGRLFLFERRQERRTYNYFHQGDDENIVLSTPGRSTEPIKGLLKTIKDWELEREKPYTTVWVPRSKDTRRFQTWKKIAWRRSRSLDTVILDKKKKDILVADINKFIRPRTAQWYAEKNIPWRRGYIFHGPPGTGKTSFALALAGLFGLQIYIISLLDPQIEDSDLILFFNSVPRRCLILLEDIDSAGLVGGQRASNSSKNGGGRSNVGISDEESTGRISLSGLLNAIDGVASPEGRVVVMTTNYLDKLDEALIRPGRADLTVEFTLATKHQMRGMFTQMYGTETCNINELADQFVATIPEDKFSPAEIQNFLIQKDYLQAVNDIVAWKDKALKAKRDRELKRQTAKDGDGR</sequence>
<evidence type="ECO:0000313" key="17">
    <source>
        <dbReference type="Proteomes" id="UP000800200"/>
    </source>
</evidence>
<name>A0A6A6DV33_9PEZI</name>
<evidence type="ECO:0000256" key="8">
    <source>
        <dbReference type="ARBA" id="ARBA00022989"/>
    </source>
</evidence>
<gene>
    <name evidence="16" type="ORF">K469DRAFT_788065</name>
</gene>
<comment type="catalytic activity">
    <reaction evidence="11">
        <text>ATP + H2O = ADP + phosphate + H(+)</text>
        <dbReference type="Rhea" id="RHEA:13065"/>
        <dbReference type="ChEBI" id="CHEBI:15377"/>
        <dbReference type="ChEBI" id="CHEBI:15378"/>
        <dbReference type="ChEBI" id="CHEBI:30616"/>
        <dbReference type="ChEBI" id="CHEBI:43474"/>
        <dbReference type="ChEBI" id="CHEBI:456216"/>
    </reaction>
    <physiologicalReaction direction="left-to-right" evidence="11">
        <dbReference type="Rhea" id="RHEA:13066"/>
    </physiologicalReaction>
</comment>
<dbReference type="GO" id="GO:0016887">
    <property type="term" value="F:ATP hydrolysis activity"/>
    <property type="evidence" value="ECO:0007669"/>
    <property type="project" value="InterPro"/>
</dbReference>
<feature type="domain" description="BCS1 N-terminal" evidence="15">
    <location>
        <begin position="38"/>
        <end position="227"/>
    </location>
</feature>
<dbReference type="Pfam" id="PF08740">
    <property type="entry name" value="BCS1_N"/>
    <property type="match status" value="1"/>
</dbReference>
<evidence type="ECO:0000256" key="3">
    <source>
        <dbReference type="ARBA" id="ARBA00022692"/>
    </source>
</evidence>
<dbReference type="GO" id="GO:0005743">
    <property type="term" value="C:mitochondrial inner membrane"/>
    <property type="evidence" value="ECO:0007669"/>
    <property type="project" value="UniProtKB-SubCell"/>
</dbReference>
<proteinExistence type="inferred from homology"/>
<dbReference type="Proteomes" id="UP000800200">
    <property type="component" value="Unassembled WGS sequence"/>
</dbReference>
<accession>A0A6A6DV33</accession>
<feature type="region of interest" description="Disordered" evidence="13">
    <location>
        <begin position="330"/>
        <end position="351"/>
    </location>
</feature>
<evidence type="ECO:0000256" key="9">
    <source>
        <dbReference type="ARBA" id="ARBA00023128"/>
    </source>
</evidence>
<dbReference type="Gene3D" id="3.40.50.300">
    <property type="entry name" value="P-loop containing nucleotide triphosphate hydrolases"/>
    <property type="match status" value="1"/>
</dbReference>
<keyword evidence="9" id="KW-0496">Mitochondrion</keyword>
<dbReference type="InterPro" id="IPR057495">
    <property type="entry name" value="AAA_lid_BCS1"/>
</dbReference>
<dbReference type="InterPro" id="IPR003959">
    <property type="entry name" value="ATPase_AAA_core"/>
</dbReference>
<dbReference type="GO" id="GO:0005524">
    <property type="term" value="F:ATP binding"/>
    <property type="evidence" value="ECO:0007669"/>
    <property type="project" value="UniProtKB-KW"/>
</dbReference>
<comment type="similarity">
    <text evidence="2">Belongs to the AAA ATPase family. BCS1 subfamily.</text>
</comment>
<dbReference type="SMART" id="SM01024">
    <property type="entry name" value="BCS1_N"/>
    <property type="match status" value="1"/>
</dbReference>
<feature type="domain" description="AAA+ ATPase" evidence="14">
    <location>
        <begin position="260"/>
        <end position="407"/>
    </location>
</feature>
<dbReference type="InterPro" id="IPR003593">
    <property type="entry name" value="AAA+_ATPase"/>
</dbReference>
<dbReference type="SUPFAM" id="SSF52540">
    <property type="entry name" value="P-loop containing nucleoside triphosphate hydrolases"/>
    <property type="match status" value="1"/>
</dbReference>
<dbReference type="AlphaFoldDB" id="A0A6A6DV33"/>
<evidence type="ECO:0000256" key="5">
    <source>
        <dbReference type="ARBA" id="ARBA00022792"/>
    </source>
</evidence>
<dbReference type="Pfam" id="PF00004">
    <property type="entry name" value="AAA"/>
    <property type="match status" value="1"/>
</dbReference>
<organism evidence="16 17">
    <name type="scientific">Zopfia rhizophila CBS 207.26</name>
    <dbReference type="NCBI Taxonomy" id="1314779"/>
    <lineage>
        <taxon>Eukaryota</taxon>
        <taxon>Fungi</taxon>
        <taxon>Dikarya</taxon>
        <taxon>Ascomycota</taxon>
        <taxon>Pezizomycotina</taxon>
        <taxon>Dothideomycetes</taxon>
        <taxon>Dothideomycetes incertae sedis</taxon>
        <taxon>Zopfiaceae</taxon>
        <taxon>Zopfia</taxon>
    </lineage>
</organism>
<dbReference type="InterPro" id="IPR027417">
    <property type="entry name" value="P-loop_NTPase"/>
</dbReference>
<reference evidence="16" key="1">
    <citation type="journal article" date="2020" name="Stud. Mycol.">
        <title>101 Dothideomycetes genomes: a test case for predicting lifestyles and emergence of pathogens.</title>
        <authorList>
            <person name="Haridas S."/>
            <person name="Albert R."/>
            <person name="Binder M."/>
            <person name="Bloem J."/>
            <person name="Labutti K."/>
            <person name="Salamov A."/>
            <person name="Andreopoulos B."/>
            <person name="Baker S."/>
            <person name="Barry K."/>
            <person name="Bills G."/>
            <person name="Bluhm B."/>
            <person name="Cannon C."/>
            <person name="Castanera R."/>
            <person name="Culley D."/>
            <person name="Daum C."/>
            <person name="Ezra D."/>
            <person name="Gonzalez J."/>
            <person name="Henrissat B."/>
            <person name="Kuo A."/>
            <person name="Liang C."/>
            <person name="Lipzen A."/>
            <person name="Lutzoni F."/>
            <person name="Magnuson J."/>
            <person name="Mondo S."/>
            <person name="Nolan M."/>
            <person name="Ohm R."/>
            <person name="Pangilinan J."/>
            <person name="Park H.-J."/>
            <person name="Ramirez L."/>
            <person name="Alfaro M."/>
            <person name="Sun H."/>
            <person name="Tritt A."/>
            <person name="Yoshinaga Y."/>
            <person name="Zwiers L.-H."/>
            <person name="Turgeon B."/>
            <person name="Goodwin S."/>
            <person name="Spatafora J."/>
            <person name="Crous P."/>
            <person name="Grigoriev I."/>
        </authorList>
    </citation>
    <scope>NUCLEOTIDE SEQUENCE</scope>
    <source>
        <strain evidence="16">CBS 207.26</strain>
    </source>
</reference>
<dbReference type="PROSITE" id="PS00674">
    <property type="entry name" value="AAA"/>
    <property type="match status" value="1"/>
</dbReference>
<keyword evidence="5" id="KW-0999">Mitochondrion inner membrane</keyword>